<dbReference type="EMBL" id="OZ035839">
    <property type="protein sequence ID" value="CAL1585797.1"/>
    <property type="molecule type" value="Genomic_DNA"/>
</dbReference>
<organism evidence="2 3">
    <name type="scientific">Knipowitschia caucasica</name>
    <name type="common">Caucasian dwarf goby</name>
    <name type="synonym">Pomatoschistus caucasicus</name>
    <dbReference type="NCBI Taxonomy" id="637954"/>
    <lineage>
        <taxon>Eukaryota</taxon>
        <taxon>Metazoa</taxon>
        <taxon>Chordata</taxon>
        <taxon>Craniata</taxon>
        <taxon>Vertebrata</taxon>
        <taxon>Euteleostomi</taxon>
        <taxon>Actinopterygii</taxon>
        <taxon>Neopterygii</taxon>
        <taxon>Teleostei</taxon>
        <taxon>Neoteleostei</taxon>
        <taxon>Acanthomorphata</taxon>
        <taxon>Gobiaria</taxon>
        <taxon>Gobiiformes</taxon>
        <taxon>Gobioidei</taxon>
        <taxon>Gobiidae</taxon>
        <taxon>Gobiinae</taxon>
        <taxon>Knipowitschia</taxon>
    </lineage>
</organism>
<feature type="compositionally biased region" description="Basic and acidic residues" evidence="1">
    <location>
        <begin position="45"/>
        <end position="56"/>
    </location>
</feature>
<evidence type="ECO:0000313" key="2">
    <source>
        <dbReference type="EMBL" id="CAL1585797.1"/>
    </source>
</evidence>
<evidence type="ECO:0000256" key="1">
    <source>
        <dbReference type="SAM" id="MobiDB-lite"/>
    </source>
</evidence>
<feature type="region of interest" description="Disordered" evidence="1">
    <location>
        <begin position="45"/>
        <end position="80"/>
    </location>
</feature>
<protein>
    <submittedName>
        <fullName evidence="2">Uncharacterized protein</fullName>
    </submittedName>
</protein>
<sequence length="80" mass="8991">MKTGASNSADDNEIHWGCFLQERGREGDLETPGAEIWTQMSSRWERRGGSWRDSPRTEMPGGSWLAAYVPNGTTGEDEMR</sequence>
<evidence type="ECO:0000313" key="3">
    <source>
        <dbReference type="Proteomes" id="UP001497482"/>
    </source>
</evidence>
<gene>
    <name evidence="2" type="ORF">KC01_LOCUS15981</name>
</gene>
<dbReference type="AlphaFoldDB" id="A0AAV2K786"/>
<accession>A0AAV2K786</accession>
<proteinExistence type="predicted"/>
<name>A0AAV2K786_KNICA</name>
<keyword evidence="3" id="KW-1185">Reference proteome</keyword>
<reference evidence="2 3" key="1">
    <citation type="submission" date="2024-04" db="EMBL/GenBank/DDBJ databases">
        <authorList>
            <person name="Waldvogel A.-M."/>
            <person name="Schoenle A."/>
        </authorList>
    </citation>
    <scope>NUCLEOTIDE SEQUENCE [LARGE SCALE GENOMIC DNA]</scope>
</reference>
<dbReference type="Proteomes" id="UP001497482">
    <property type="component" value="Chromosome 17"/>
</dbReference>